<gene>
    <name evidence="1" type="ORF">KPL71_011681</name>
</gene>
<keyword evidence="2" id="KW-1185">Reference proteome</keyword>
<sequence length="268" mass="30239">MNYADLNRRITVKAITGSTSSKETSDSSEVKEEKSEIYSTNMTEAMGAVLTYRHELGMNYNFIRPDLIVGSCLQTPEDVDKLRQIGVKTIFCLQQDPDLEYFGVDIIAIQEYAKTYDDIQHIRAEIRDFDAFDLRMQLPAVISKLYKAINRNGGVTYVHCTAGLGRAPAVASKRPCFPKLDAIKSATADIEGRYEYKYIVDGEWTCNKYELVSSPNKDGHVNNYVQVDGAPSSVSEALRNRLTSDDFDLTKDELHKIRAFLEACPDYE</sequence>
<dbReference type="EMBL" id="CM039173">
    <property type="protein sequence ID" value="KAH9768650.1"/>
    <property type="molecule type" value="Genomic_DNA"/>
</dbReference>
<evidence type="ECO:0000313" key="2">
    <source>
        <dbReference type="Proteomes" id="UP000829398"/>
    </source>
</evidence>
<name>A0ACB8L606_CITSI</name>
<proteinExistence type="predicted"/>
<accession>A0ACB8L606</accession>
<evidence type="ECO:0000313" key="1">
    <source>
        <dbReference type="EMBL" id="KAH9768650.1"/>
    </source>
</evidence>
<reference evidence="2" key="1">
    <citation type="journal article" date="2023" name="Hortic. Res.">
        <title>A chromosome-level phased genome enabling allele-level studies in sweet orange: a case study on citrus Huanglongbing tolerance.</title>
        <authorList>
            <person name="Wu B."/>
            <person name="Yu Q."/>
            <person name="Deng Z."/>
            <person name="Duan Y."/>
            <person name="Luo F."/>
            <person name="Gmitter F. Jr."/>
        </authorList>
    </citation>
    <scope>NUCLEOTIDE SEQUENCE [LARGE SCALE GENOMIC DNA]</scope>
    <source>
        <strain evidence="2">cv. Valencia</strain>
    </source>
</reference>
<protein>
    <submittedName>
        <fullName evidence="1">Phosphoglucan phosphatase DSP4</fullName>
    </submittedName>
</protein>
<organism evidence="1 2">
    <name type="scientific">Citrus sinensis</name>
    <name type="common">Sweet orange</name>
    <name type="synonym">Citrus aurantium var. sinensis</name>
    <dbReference type="NCBI Taxonomy" id="2711"/>
    <lineage>
        <taxon>Eukaryota</taxon>
        <taxon>Viridiplantae</taxon>
        <taxon>Streptophyta</taxon>
        <taxon>Embryophyta</taxon>
        <taxon>Tracheophyta</taxon>
        <taxon>Spermatophyta</taxon>
        <taxon>Magnoliopsida</taxon>
        <taxon>eudicotyledons</taxon>
        <taxon>Gunneridae</taxon>
        <taxon>Pentapetalae</taxon>
        <taxon>rosids</taxon>
        <taxon>malvids</taxon>
        <taxon>Sapindales</taxon>
        <taxon>Rutaceae</taxon>
        <taxon>Aurantioideae</taxon>
        <taxon>Citrus</taxon>
    </lineage>
</organism>
<comment type="caution">
    <text evidence="1">The sequence shown here is derived from an EMBL/GenBank/DDBJ whole genome shotgun (WGS) entry which is preliminary data.</text>
</comment>
<dbReference type="Proteomes" id="UP000829398">
    <property type="component" value="Chromosome 4"/>
</dbReference>